<dbReference type="SUPFAM" id="SSF53850">
    <property type="entry name" value="Periplasmic binding protein-like II"/>
    <property type="match status" value="1"/>
</dbReference>
<reference evidence="3" key="1">
    <citation type="submission" date="2009-12" db="EMBL/GenBank/DDBJ databases">
        <title>Complete sequence of Treponema primitia strain ZAS-2.</title>
        <authorList>
            <person name="Tetu S.G."/>
            <person name="Matson E."/>
            <person name="Ren Q."/>
            <person name="Seshadri R."/>
            <person name="Elbourne L."/>
            <person name="Hassan K.A."/>
            <person name="Durkin A."/>
            <person name="Radune D."/>
            <person name="Mohamoud Y."/>
            <person name="Shay R."/>
            <person name="Jin S."/>
            <person name="Zhang X."/>
            <person name="Lucey K."/>
            <person name="Ballor N.R."/>
            <person name="Ottesen E."/>
            <person name="Rosenthal R."/>
            <person name="Allen A."/>
            <person name="Leadbetter J.R."/>
            <person name="Paulsen I.T."/>
        </authorList>
    </citation>
    <scope>NUCLEOTIDE SEQUENCE [LARGE SCALE GENOMIC DNA]</scope>
    <source>
        <strain evidence="3">ATCC BAA-887 / DSM 12427 / ZAS-2</strain>
    </source>
</reference>
<evidence type="ECO:0000313" key="3">
    <source>
        <dbReference type="Proteomes" id="UP000009223"/>
    </source>
</evidence>
<name>F5YGM5_TREPZ</name>
<feature type="domain" description="SsuA/THI5-like" evidence="1">
    <location>
        <begin position="92"/>
        <end position="275"/>
    </location>
</feature>
<dbReference type="AlphaFoldDB" id="F5YGM5"/>
<dbReference type="HOGENOM" id="CLU_062584_0_0_12"/>
<evidence type="ECO:0000259" key="1">
    <source>
        <dbReference type="Pfam" id="PF09084"/>
    </source>
</evidence>
<dbReference type="STRING" id="545694.TREPR_2553"/>
<reference evidence="2 3" key="2">
    <citation type="journal article" date="2011" name="ISME J.">
        <title>RNA-seq reveals cooperative metabolic interactions between two termite-gut spirochete species in co-culture.</title>
        <authorList>
            <person name="Rosenthal A.Z."/>
            <person name="Matson E.G."/>
            <person name="Eldar A."/>
            <person name="Leadbetter J.R."/>
        </authorList>
    </citation>
    <scope>NUCLEOTIDE SEQUENCE [LARGE SCALE GENOMIC DNA]</scope>
    <source>
        <strain evidence="3">ATCC BAA-887 / DSM 12427 / ZAS-2</strain>
    </source>
</reference>
<dbReference type="PIRSF" id="PIRSF027386">
    <property type="entry name" value="UCP027386_ABC_sbc_TM0202"/>
    <property type="match status" value="1"/>
</dbReference>
<keyword evidence="3" id="KW-1185">Reference proteome</keyword>
<dbReference type="InterPro" id="IPR027024">
    <property type="entry name" value="UCP027386_ABC_sbc_TM0202"/>
</dbReference>
<gene>
    <name evidence="2" type="ordered locus">TREPR_2553</name>
</gene>
<accession>F5YGM5</accession>
<organism evidence="2 3">
    <name type="scientific">Treponema primitia (strain ATCC BAA-887 / DSM 12427 / ZAS-2)</name>
    <dbReference type="NCBI Taxonomy" id="545694"/>
    <lineage>
        <taxon>Bacteria</taxon>
        <taxon>Pseudomonadati</taxon>
        <taxon>Spirochaetota</taxon>
        <taxon>Spirochaetia</taxon>
        <taxon>Spirochaetales</taxon>
        <taxon>Treponemataceae</taxon>
        <taxon>Treponema</taxon>
    </lineage>
</organism>
<dbReference type="KEGG" id="tpi:TREPR_2553"/>
<evidence type="ECO:0000313" key="2">
    <source>
        <dbReference type="EMBL" id="AEF85054.1"/>
    </source>
</evidence>
<sequence>MPINSTNIRLFIPLLFCYNSNMKNYMLRLTLFTALFAGLCGALAAQTPLTIYAIKGPSGVGMIRLFDRPPALPGGPAKLEALAQADLMAAKFISGEAKIGILPANVAAKIASTGKPIQIAAVTGTGMLSLLTSDSAVRSIADLKGKSVEVAGQGATPDYVFRRILLSKGINPDKDIQLGYALAYPEIAQSLIAGRVSTALLPEPFATMARTGKPELRVVGDIQAEWVSAGGRGNYPMTVLVVDADYAKAQPAVIRTVLSALKDSIEWVVAHPAEAGALVEKYDLGLRAPVVTAAIPRSNYIFIPVKEARPSLEALYRTFLEFSPVSIGGALPANSFYLDL</sequence>
<dbReference type="eggNOG" id="COG0715">
    <property type="taxonomic scope" value="Bacteria"/>
</dbReference>
<dbReference type="Gene3D" id="3.40.190.10">
    <property type="entry name" value="Periplasmic binding protein-like II"/>
    <property type="match status" value="2"/>
</dbReference>
<dbReference type="InterPro" id="IPR015168">
    <property type="entry name" value="SsuA/THI5"/>
</dbReference>
<dbReference type="Pfam" id="PF09084">
    <property type="entry name" value="NMT1"/>
    <property type="match status" value="1"/>
</dbReference>
<dbReference type="Proteomes" id="UP000009223">
    <property type="component" value="Chromosome"/>
</dbReference>
<dbReference type="EMBL" id="CP001843">
    <property type="protein sequence ID" value="AEF85054.1"/>
    <property type="molecule type" value="Genomic_DNA"/>
</dbReference>
<dbReference type="PANTHER" id="PTHR30024:SF46">
    <property type="entry name" value="ABC TRANSPORTER, SUBSTRATE-BINDING LIPOPROTEIN"/>
    <property type="match status" value="1"/>
</dbReference>
<proteinExistence type="predicted"/>
<dbReference type="PANTHER" id="PTHR30024">
    <property type="entry name" value="ALIPHATIC SULFONATES-BINDING PROTEIN-RELATED"/>
    <property type="match status" value="1"/>
</dbReference>
<protein>
    <submittedName>
        <fullName evidence="2">Putative sulfonate/nitrate transport system substrate-binding protein</fullName>
    </submittedName>
</protein>